<feature type="binding site" evidence="11">
    <location>
        <position position="44"/>
    </location>
    <ligand>
        <name>Zn(2+)</name>
        <dbReference type="ChEBI" id="CHEBI:29105"/>
    </ligand>
</feature>
<evidence type="ECO:0000313" key="13">
    <source>
        <dbReference type="EMBL" id="XCH33728.1"/>
    </source>
</evidence>
<evidence type="ECO:0000256" key="12">
    <source>
        <dbReference type="RuleBase" id="RU003956"/>
    </source>
</evidence>
<comment type="catalytic activity">
    <reaction evidence="10 12">
        <text>hydrogencarbonate + H(+) = CO2 + H2O</text>
        <dbReference type="Rhea" id="RHEA:10748"/>
        <dbReference type="ChEBI" id="CHEBI:15377"/>
        <dbReference type="ChEBI" id="CHEBI:15378"/>
        <dbReference type="ChEBI" id="CHEBI:16526"/>
        <dbReference type="ChEBI" id="CHEBI:17544"/>
        <dbReference type="EC" id="4.2.1.1"/>
    </reaction>
</comment>
<keyword evidence="4 11" id="KW-0479">Metal-binding</keyword>
<organism evidence="13">
    <name type="scientific">Dehalogenimonas sp. 4OHTPN</name>
    <dbReference type="NCBI Taxonomy" id="3166643"/>
    <lineage>
        <taxon>Bacteria</taxon>
        <taxon>Bacillati</taxon>
        <taxon>Chloroflexota</taxon>
        <taxon>Dehalococcoidia</taxon>
        <taxon>Dehalococcoidales</taxon>
        <taxon>Dehalococcoidaceae</taxon>
        <taxon>Dehalogenimonas</taxon>
    </lineage>
</organism>
<dbReference type="InterPro" id="IPR036874">
    <property type="entry name" value="Carbonic_anhydrase_sf"/>
</dbReference>
<evidence type="ECO:0000256" key="3">
    <source>
        <dbReference type="ARBA" id="ARBA00014628"/>
    </source>
</evidence>
<protein>
    <recommendedName>
        <fullName evidence="3 12">Carbonic anhydrase</fullName>
        <ecNumber evidence="2 12">4.2.1.1</ecNumber>
    </recommendedName>
    <alternativeName>
        <fullName evidence="9 12">Carbonate dehydratase</fullName>
    </alternativeName>
</protein>
<dbReference type="InterPro" id="IPR015892">
    <property type="entry name" value="Carbonic_anhydrase_CS"/>
</dbReference>
<evidence type="ECO:0000256" key="8">
    <source>
        <dbReference type="ARBA" id="ARBA00024446"/>
    </source>
</evidence>
<feature type="binding site" evidence="11">
    <location>
        <position position="103"/>
    </location>
    <ligand>
        <name>Zn(2+)</name>
        <dbReference type="ChEBI" id="CHEBI:29105"/>
    </ligand>
</feature>
<name>A0AAU8GDC1_9CHLR</name>
<dbReference type="GO" id="GO:0015976">
    <property type="term" value="P:carbon utilization"/>
    <property type="evidence" value="ECO:0007669"/>
    <property type="project" value="InterPro"/>
</dbReference>
<reference evidence="13" key="1">
    <citation type="submission" date="2024-06" db="EMBL/GenBank/DDBJ databases">
        <title>A Novel Isolate, Dehalogenimonas sp. Strain 4OHTPN, Dechlorinates Aromatic 4 Hydroxy chlorothalonil by a Novel Reductive Dehalogenase.</title>
        <authorList>
            <person name="Liu G."/>
        </authorList>
    </citation>
    <scope>NUCLEOTIDE SEQUENCE</scope>
    <source>
        <strain evidence="13">4OHTPN</strain>
    </source>
</reference>
<dbReference type="PANTHER" id="PTHR11002">
    <property type="entry name" value="CARBONIC ANHYDRASE"/>
    <property type="match status" value="1"/>
</dbReference>
<evidence type="ECO:0000256" key="7">
    <source>
        <dbReference type="ARBA" id="ARBA00024322"/>
    </source>
</evidence>
<dbReference type="PROSITE" id="PS00705">
    <property type="entry name" value="PROK_CO2_ANHYDRASE_2"/>
    <property type="match status" value="1"/>
</dbReference>
<feature type="binding site" evidence="11">
    <location>
        <position position="106"/>
    </location>
    <ligand>
        <name>Zn(2+)</name>
        <dbReference type="ChEBI" id="CHEBI:29105"/>
    </ligand>
</feature>
<accession>A0AAU8GDC1</accession>
<dbReference type="FunFam" id="3.40.1050.10:FF:000003">
    <property type="entry name" value="Carbonic anhydrase"/>
    <property type="match status" value="1"/>
</dbReference>
<dbReference type="Gene3D" id="3.40.1050.10">
    <property type="entry name" value="Carbonic anhydrase"/>
    <property type="match status" value="1"/>
</dbReference>
<comment type="similarity">
    <text evidence="1 12">Belongs to the beta-class carbonic anhydrase family.</text>
</comment>
<dbReference type="AlphaFoldDB" id="A0AAU8GDC1"/>
<evidence type="ECO:0000256" key="9">
    <source>
        <dbReference type="ARBA" id="ARBA00031969"/>
    </source>
</evidence>
<keyword evidence="8" id="KW-1283">Bacterial microcompartment</keyword>
<dbReference type="InterPro" id="IPR045066">
    <property type="entry name" value="Beta_CA_cladeB"/>
</dbReference>
<dbReference type="EMBL" id="CP159307">
    <property type="protein sequence ID" value="XCH33728.1"/>
    <property type="molecule type" value="Genomic_DNA"/>
</dbReference>
<dbReference type="EC" id="4.2.1.1" evidence="2 12"/>
<evidence type="ECO:0000256" key="10">
    <source>
        <dbReference type="ARBA" id="ARBA00048348"/>
    </source>
</evidence>
<evidence type="ECO:0000256" key="1">
    <source>
        <dbReference type="ARBA" id="ARBA00006217"/>
    </source>
</evidence>
<dbReference type="SMART" id="SM00947">
    <property type="entry name" value="Pro_CA"/>
    <property type="match status" value="1"/>
</dbReference>
<proteinExistence type="inferred from homology"/>
<comment type="function">
    <text evidence="12">Reversible hydration of carbon dioxide.</text>
</comment>
<evidence type="ECO:0000256" key="11">
    <source>
        <dbReference type="PIRSR" id="PIRSR601765-1"/>
    </source>
</evidence>
<feature type="binding site" evidence="11">
    <location>
        <position position="42"/>
    </location>
    <ligand>
        <name>Zn(2+)</name>
        <dbReference type="ChEBI" id="CHEBI:29105"/>
    </ligand>
</feature>
<dbReference type="PROSITE" id="PS00704">
    <property type="entry name" value="PROK_CO2_ANHYDRASE_1"/>
    <property type="match status" value="1"/>
</dbReference>
<dbReference type="PANTHER" id="PTHR11002:SF76">
    <property type="entry name" value="CARBONIC ANHYDRASE"/>
    <property type="match status" value="1"/>
</dbReference>
<keyword evidence="5 11" id="KW-0862">Zinc</keyword>
<dbReference type="Pfam" id="PF00484">
    <property type="entry name" value="Pro_CA"/>
    <property type="match status" value="1"/>
</dbReference>
<dbReference type="InterPro" id="IPR001765">
    <property type="entry name" value="Carbonic_anhydrase"/>
</dbReference>
<dbReference type="GO" id="GO:0008270">
    <property type="term" value="F:zinc ion binding"/>
    <property type="evidence" value="ECO:0007669"/>
    <property type="project" value="UniProtKB-UniRule"/>
</dbReference>
<dbReference type="CDD" id="cd00884">
    <property type="entry name" value="beta_CA_cladeB"/>
    <property type="match status" value="1"/>
</dbReference>
<evidence type="ECO:0000256" key="4">
    <source>
        <dbReference type="ARBA" id="ARBA00022723"/>
    </source>
</evidence>
<comment type="subcellular location">
    <subcellularLocation>
        <location evidence="7">Bacterial microcompartment</location>
    </subcellularLocation>
</comment>
<evidence type="ECO:0000256" key="6">
    <source>
        <dbReference type="ARBA" id="ARBA00023239"/>
    </source>
</evidence>
<sequence>MEDFERLIAGFKVFREKYFSAESPWLDTLQQGQNPKTMIIGCSDSRVDPAMLTNSVPGDIFVVRNVANLVPPYEVSGGQHGVSAALEFAVCHLLVEHIIVLGHSQCGGINALMADTCGYNGGGFITRWMNIAAPARERVLADLPDKKPEFQQQAVEQASILLSLENLHSFPFIAHRVSEGALSLHGWYFNLKRGDLLEYHAGRGVFETLTS</sequence>
<gene>
    <name evidence="13" type="ORF">ABV300_02320</name>
</gene>
<evidence type="ECO:0000256" key="5">
    <source>
        <dbReference type="ARBA" id="ARBA00022833"/>
    </source>
</evidence>
<dbReference type="RefSeq" id="WP_353714938.1">
    <property type="nucleotide sequence ID" value="NZ_CP159307.1"/>
</dbReference>
<keyword evidence="6 12" id="KW-0456">Lyase</keyword>
<dbReference type="SUPFAM" id="SSF53056">
    <property type="entry name" value="beta-carbonic anhydrase, cab"/>
    <property type="match status" value="1"/>
</dbReference>
<evidence type="ECO:0000256" key="2">
    <source>
        <dbReference type="ARBA" id="ARBA00012925"/>
    </source>
</evidence>
<comment type="cofactor">
    <cofactor evidence="11">
        <name>Zn(2+)</name>
        <dbReference type="ChEBI" id="CHEBI:29105"/>
    </cofactor>
    <text evidence="11">Binds 1 zinc ion per subunit.</text>
</comment>
<dbReference type="GO" id="GO:0031470">
    <property type="term" value="C:carboxysome"/>
    <property type="evidence" value="ECO:0007669"/>
    <property type="project" value="UniProtKB-ARBA"/>
</dbReference>
<dbReference type="GO" id="GO:0004089">
    <property type="term" value="F:carbonate dehydratase activity"/>
    <property type="evidence" value="ECO:0007669"/>
    <property type="project" value="UniProtKB-UniRule"/>
</dbReference>